<dbReference type="PANTHER" id="PTHR44899:SF3">
    <property type="entry name" value="SERINE_THREONINE-PROTEIN KINASE NEK1"/>
    <property type="match status" value="1"/>
</dbReference>
<organism evidence="13">
    <name type="scientific">Cladocopium goreaui</name>
    <dbReference type="NCBI Taxonomy" id="2562237"/>
    <lineage>
        <taxon>Eukaryota</taxon>
        <taxon>Sar</taxon>
        <taxon>Alveolata</taxon>
        <taxon>Dinophyceae</taxon>
        <taxon>Suessiales</taxon>
        <taxon>Symbiodiniaceae</taxon>
        <taxon>Cladocopium</taxon>
    </lineage>
</organism>
<evidence type="ECO:0000256" key="4">
    <source>
        <dbReference type="ARBA" id="ARBA00022741"/>
    </source>
</evidence>
<dbReference type="EMBL" id="CAMXCT010001020">
    <property type="protein sequence ID" value="CAI3985804.1"/>
    <property type="molecule type" value="Genomic_DNA"/>
</dbReference>
<name>A0A9P1FQG9_9DINO</name>
<dbReference type="InterPro" id="IPR051131">
    <property type="entry name" value="NEK_Ser/Thr_kinase_NIMA"/>
</dbReference>
<reference evidence="13" key="1">
    <citation type="submission" date="2022-10" db="EMBL/GenBank/DDBJ databases">
        <authorList>
            <person name="Chen Y."/>
            <person name="Dougan E. K."/>
            <person name="Chan C."/>
            <person name="Rhodes N."/>
            <person name="Thang M."/>
        </authorList>
    </citation>
    <scope>NUCLEOTIDE SEQUENCE</scope>
</reference>
<evidence type="ECO:0000256" key="11">
    <source>
        <dbReference type="SAM" id="MobiDB-lite"/>
    </source>
</evidence>
<keyword evidence="3" id="KW-0808">Transferase</keyword>
<comment type="catalytic activity">
    <reaction evidence="8">
        <text>L-seryl-[protein] + ATP = O-phospho-L-seryl-[protein] + ADP + H(+)</text>
        <dbReference type="Rhea" id="RHEA:17989"/>
        <dbReference type="Rhea" id="RHEA-COMP:9863"/>
        <dbReference type="Rhea" id="RHEA-COMP:11604"/>
        <dbReference type="ChEBI" id="CHEBI:15378"/>
        <dbReference type="ChEBI" id="CHEBI:29999"/>
        <dbReference type="ChEBI" id="CHEBI:30616"/>
        <dbReference type="ChEBI" id="CHEBI:83421"/>
        <dbReference type="ChEBI" id="CHEBI:456216"/>
        <dbReference type="EC" id="2.7.11.1"/>
    </reaction>
</comment>
<evidence type="ECO:0000313" key="14">
    <source>
        <dbReference type="EMBL" id="CAL1139179.1"/>
    </source>
</evidence>
<comment type="catalytic activity">
    <reaction evidence="7">
        <text>L-threonyl-[protein] + ATP = O-phospho-L-threonyl-[protein] + ADP + H(+)</text>
        <dbReference type="Rhea" id="RHEA:46608"/>
        <dbReference type="Rhea" id="RHEA-COMP:11060"/>
        <dbReference type="Rhea" id="RHEA-COMP:11605"/>
        <dbReference type="ChEBI" id="CHEBI:15378"/>
        <dbReference type="ChEBI" id="CHEBI:30013"/>
        <dbReference type="ChEBI" id="CHEBI:30616"/>
        <dbReference type="ChEBI" id="CHEBI:61977"/>
        <dbReference type="ChEBI" id="CHEBI:456216"/>
        <dbReference type="EC" id="2.7.11.1"/>
    </reaction>
</comment>
<feature type="compositionally biased region" description="Acidic residues" evidence="11">
    <location>
        <begin position="335"/>
        <end position="368"/>
    </location>
</feature>
<evidence type="ECO:0000256" key="6">
    <source>
        <dbReference type="ARBA" id="ARBA00022840"/>
    </source>
</evidence>
<evidence type="ECO:0000256" key="7">
    <source>
        <dbReference type="ARBA" id="ARBA00047899"/>
    </source>
</evidence>
<evidence type="ECO:0000313" key="15">
    <source>
        <dbReference type="EMBL" id="CAL4773116.1"/>
    </source>
</evidence>
<keyword evidence="6 9" id="KW-0067">ATP-binding</keyword>
<dbReference type="PROSITE" id="PS00107">
    <property type="entry name" value="PROTEIN_KINASE_ATP"/>
    <property type="match status" value="1"/>
</dbReference>
<feature type="non-terminal residue" evidence="13">
    <location>
        <position position="1"/>
    </location>
</feature>
<comment type="caution">
    <text evidence="13">The sequence shown here is derived from an EMBL/GenBank/DDBJ whole genome shotgun (WGS) entry which is preliminary data.</text>
</comment>
<dbReference type="InterPro" id="IPR008271">
    <property type="entry name" value="Ser/Thr_kinase_AS"/>
</dbReference>
<dbReference type="SUPFAM" id="SSF56112">
    <property type="entry name" value="Protein kinase-like (PK-like)"/>
    <property type="match status" value="1"/>
</dbReference>
<dbReference type="Pfam" id="PF00069">
    <property type="entry name" value="Pkinase"/>
    <property type="match status" value="1"/>
</dbReference>
<evidence type="ECO:0000313" key="16">
    <source>
        <dbReference type="Proteomes" id="UP001152797"/>
    </source>
</evidence>
<dbReference type="InterPro" id="IPR011009">
    <property type="entry name" value="Kinase-like_dom_sf"/>
</dbReference>
<evidence type="ECO:0000256" key="1">
    <source>
        <dbReference type="ARBA" id="ARBA00012513"/>
    </source>
</evidence>
<keyword evidence="16" id="KW-1185">Reference proteome</keyword>
<evidence type="ECO:0000259" key="12">
    <source>
        <dbReference type="PROSITE" id="PS50011"/>
    </source>
</evidence>
<keyword evidence="4 9" id="KW-0547">Nucleotide-binding</keyword>
<dbReference type="AlphaFoldDB" id="A0A9P1FQG9"/>
<protein>
    <recommendedName>
        <fullName evidence="1">non-specific serine/threonine protein kinase</fullName>
        <ecNumber evidence="1">2.7.11.1</ecNumber>
    </recommendedName>
</protein>
<evidence type="ECO:0000256" key="10">
    <source>
        <dbReference type="RuleBase" id="RU000304"/>
    </source>
</evidence>
<dbReference type="GO" id="GO:0004674">
    <property type="term" value="F:protein serine/threonine kinase activity"/>
    <property type="evidence" value="ECO:0007669"/>
    <property type="project" value="UniProtKB-KW"/>
</dbReference>
<evidence type="ECO:0000256" key="8">
    <source>
        <dbReference type="ARBA" id="ARBA00048679"/>
    </source>
</evidence>
<dbReference type="SMART" id="SM00220">
    <property type="entry name" value="S_TKc"/>
    <property type="match status" value="1"/>
</dbReference>
<proteinExistence type="inferred from homology"/>
<feature type="region of interest" description="Disordered" evidence="11">
    <location>
        <begin position="328"/>
        <end position="378"/>
    </location>
</feature>
<evidence type="ECO:0000256" key="3">
    <source>
        <dbReference type="ARBA" id="ARBA00022679"/>
    </source>
</evidence>
<feature type="compositionally biased region" description="Basic and acidic residues" evidence="11">
    <location>
        <begin position="369"/>
        <end position="378"/>
    </location>
</feature>
<dbReference type="InterPro" id="IPR017441">
    <property type="entry name" value="Protein_kinase_ATP_BS"/>
</dbReference>
<dbReference type="PANTHER" id="PTHR44899">
    <property type="entry name" value="CAMK FAMILY PROTEIN KINASE"/>
    <property type="match status" value="1"/>
</dbReference>
<dbReference type="EMBL" id="CAMXCT030001020">
    <property type="protein sequence ID" value="CAL4773116.1"/>
    <property type="molecule type" value="Genomic_DNA"/>
</dbReference>
<dbReference type="EC" id="2.7.11.1" evidence="1"/>
<evidence type="ECO:0000256" key="2">
    <source>
        <dbReference type="ARBA" id="ARBA00022527"/>
    </source>
</evidence>
<feature type="binding site" evidence="9">
    <location>
        <position position="73"/>
    </location>
    <ligand>
        <name>ATP</name>
        <dbReference type="ChEBI" id="CHEBI:30616"/>
    </ligand>
</feature>
<gene>
    <name evidence="13" type="ORF">C1SCF055_LOCUS13213</name>
</gene>
<dbReference type="Proteomes" id="UP001152797">
    <property type="component" value="Unassembled WGS sequence"/>
</dbReference>
<feature type="domain" description="Protein kinase" evidence="12">
    <location>
        <begin position="41"/>
        <end position="301"/>
    </location>
</feature>
<evidence type="ECO:0000313" key="13">
    <source>
        <dbReference type="EMBL" id="CAI3985804.1"/>
    </source>
</evidence>
<keyword evidence="5 15" id="KW-0418">Kinase</keyword>
<reference evidence="14" key="2">
    <citation type="submission" date="2024-04" db="EMBL/GenBank/DDBJ databases">
        <authorList>
            <person name="Chen Y."/>
            <person name="Shah S."/>
            <person name="Dougan E. K."/>
            <person name="Thang M."/>
            <person name="Chan C."/>
        </authorList>
    </citation>
    <scope>NUCLEOTIDE SEQUENCE [LARGE SCALE GENOMIC DNA]</scope>
</reference>
<dbReference type="OrthoDB" id="248923at2759"/>
<keyword evidence="2 10" id="KW-0723">Serine/threonine-protein kinase</keyword>
<dbReference type="PROSITE" id="PS00108">
    <property type="entry name" value="PROTEIN_KINASE_ST"/>
    <property type="match status" value="1"/>
</dbReference>
<evidence type="ECO:0000256" key="9">
    <source>
        <dbReference type="PROSITE-ProRule" id="PRU10141"/>
    </source>
</evidence>
<evidence type="ECO:0000256" key="5">
    <source>
        <dbReference type="ARBA" id="ARBA00022777"/>
    </source>
</evidence>
<sequence length="378" mass="42068">MRSKMNMPPATEAVASVWQRCGGVFAQLADPKRLAWHLPVYRKLRCLGRGAFGKAYLVEVVRGKREIVQRVLKKLPLAEVNEAQREAAFREAQLMRKISRDCPWITQFHEVLTCKSGAVLCLIMEYCSGGDLRSIILHQREKDERFPEAQVVKWAAQIGLALQHCHLHGVLHRDVKPENCFFRSTGGDLLLGDFGISCALDEQKFAKTCCGSPLNLSPEIVNQEPYSYASDVWSFGVTIYEAAMLAPPFRGSNICQVAFRIVSCTPEPLPSASLQGLVEGLLVKDPTQRSTLRSALTSPPLVGAVQLLTGPLPAQMEHASGFVHRLRHTTRSEEEYPDDFEDGSVESDGENLEISDGSYELDFEDPSEDEVRPPELSE</sequence>
<dbReference type="Gene3D" id="1.10.510.10">
    <property type="entry name" value="Transferase(Phosphotransferase) domain 1"/>
    <property type="match status" value="1"/>
</dbReference>
<dbReference type="EMBL" id="CAMXCT020001020">
    <property type="protein sequence ID" value="CAL1139179.1"/>
    <property type="molecule type" value="Genomic_DNA"/>
</dbReference>
<dbReference type="GO" id="GO:0005524">
    <property type="term" value="F:ATP binding"/>
    <property type="evidence" value="ECO:0007669"/>
    <property type="project" value="UniProtKB-UniRule"/>
</dbReference>
<comment type="similarity">
    <text evidence="10">Belongs to the protein kinase superfamily.</text>
</comment>
<accession>A0A9P1FQG9</accession>
<dbReference type="InterPro" id="IPR000719">
    <property type="entry name" value="Prot_kinase_dom"/>
</dbReference>
<dbReference type="PROSITE" id="PS50011">
    <property type="entry name" value="PROTEIN_KINASE_DOM"/>
    <property type="match status" value="1"/>
</dbReference>